<organism evidence="1 2">
    <name type="scientific">Coniosporium uncinatum</name>
    <dbReference type="NCBI Taxonomy" id="93489"/>
    <lineage>
        <taxon>Eukaryota</taxon>
        <taxon>Fungi</taxon>
        <taxon>Dikarya</taxon>
        <taxon>Ascomycota</taxon>
        <taxon>Pezizomycotina</taxon>
        <taxon>Dothideomycetes</taxon>
        <taxon>Dothideomycetes incertae sedis</taxon>
        <taxon>Coniosporium</taxon>
    </lineage>
</organism>
<evidence type="ECO:0000313" key="2">
    <source>
        <dbReference type="Proteomes" id="UP001186974"/>
    </source>
</evidence>
<protein>
    <submittedName>
        <fullName evidence="1">Uncharacterized protein</fullName>
    </submittedName>
</protein>
<reference evidence="1" key="1">
    <citation type="submission" date="2024-09" db="EMBL/GenBank/DDBJ databases">
        <title>Black Yeasts Isolated from many extreme environments.</title>
        <authorList>
            <person name="Coleine C."/>
            <person name="Stajich J.E."/>
            <person name="Selbmann L."/>
        </authorList>
    </citation>
    <scope>NUCLEOTIDE SEQUENCE</scope>
    <source>
        <strain evidence="1">CCFEE 5737</strain>
    </source>
</reference>
<proteinExistence type="predicted"/>
<evidence type="ECO:0000313" key="1">
    <source>
        <dbReference type="EMBL" id="KAK3065163.1"/>
    </source>
</evidence>
<sequence length="492" mass="57251">MDQVAARLLQAPAYQEASSRQSSTTPTASPPSDEERERGEDYQKQLKVETEAYHKLVRDGGRPPFPLDIFEGVIKDHERYPEHHDILSYWADCRNEATGVIRCFSGDLGHWEYFRILQQFAREHKFEDEWMLFTVAEWRKSFLFSLNSEMFPTRHPEKWHSQSESTWEEYYKRYNLSIDKPTDRFGFPEYTKALKKRLARHGMTRTFQLDDDPARQDGLTTWIEYVNYIARSYEMPAKFMKRRQKQYNKDWKKLVKSGVLRPDETTRDSLKDTQRALQDEHEQRSAEKAVESAKRDIMLAEMAISNSQRFDRSVENLQQALIKAQAQLETAITEHESIKRRCRLTLEFLVRTRGYSNAKCEAERLSILLRWTLQQVPLIGLESTPFGIAQISPSGDADGSRTGRLNYDRGEEQSEDQGCRKRTHDDGENDSTSDGKTRLLSTPQEKDRYKRRAYDTVHDERRSKRPRRTTAGASPGLGCSPASPTSLLRTSP</sequence>
<dbReference type="Proteomes" id="UP001186974">
    <property type="component" value="Unassembled WGS sequence"/>
</dbReference>
<gene>
    <name evidence="1" type="ORF">LTS18_007666</name>
</gene>
<accession>A0ACC3DCC9</accession>
<dbReference type="EMBL" id="JAWDJW010006353">
    <property type="protein sequence ID" value="KAK3065163.1"/>
    <property type="molecule type" value="Genomic_DNA"/>
</dbReference>
<keyword evidence="2" id="KW-1185">Reference proteome</keyword>
<comment type="caution">
    <text evidence="1">The sequence shown here is derived from an EMBL/GenBank/DDBJ whole genome shotgun (WGS) entry which is preliminary data.</text>
</comment>
<name>A0ACC3DCC9_9PEZI</name>